<protein>
    <submittedName>
        <fullName evidence="2">Ethyl tert-butyl ether degradation protein EthD</fullName>
    </submittedName>
</protein>
<dbReference type="PANTHER" id="PTHR40260:SF2">
    <property type="entry name" value="BLR8190 PROTEIN"/>
    <property type="match status" value="1"/>
</dbReference>
<dbReference type="SUPFAM" id="SSF54909">
    <property type="entry name" value="Dimeric alpha+beta barrel"/>
    <property type="match status" value="1"/>
</dbReference>
<feature type="domain" description="EthD" evidence="1">
    <location>
        <begin position="13"/>
        <end position="88"/>
    </location>
</feature>
<gene>
    <name evidence="2" type="ORF">EP51_01945</name>
</gene>
<dbReference type="eggNOG" id="COG3224">
    <property type="taxonomic scope" value="Bacteria"/>
</dbReference>
<evidence type="ECO:0000259" key="1">
    <source>
        <dbReference type="Pfam" id="PF07110"/>
    </source>
</evidence>
<name>A0A076EED7_RHOOP</name>
<dbReference type="InterPro" id="IPR011008">
    <property type="entry name" value="Dimeric_a/b-barrel"/>
</dbReference>
<organism evidence="2 3">
    <name type="scientific">Rhodococcus opacus</name>
    <name type="common">Nocardia opaca</name>
    <dbReference type="NCBI Taxonomy" id="37919"/>
    <lineage>
        <taxon>Bacteria</taxon>
        <taxon>Bacillati</taxon>
        <taxon>Actinomycetota</taxon>
        <taxon>Actinomycetes</taxon>
        <taxon>Mycobacteriales</taxon>
        <taxon>Nocardiaceae</taxon>
        <taxon>Rhodococcus</taxon>
    </lineage>
</organism>
<dbReference type="PANTHER" id="PTHR40260">
    <property type="entry name" value="BLR8190 PROTEIN"/>
    <property type="match status" value="1"/>
</dbReference>
<evidence type="ECO:0000313" key="3">
    <source>
        <dbReference type="Proteomes" id="UP000028488"/>
    </source>
</evidence>
<reference evidence="2 3" key="1">
    <citation type="submission" date="2014-07" db="EMBL/GenBank/DDBJ databases">
        <title>Genome Sequence of Rhodococcus opacus Strain R7, a Biodegrader of Mono- and Polycyclic Aromatic Hydrocarbons.</title>
        <authorList>
            <person name="Di Gennaro P."/>
            <person name="Zampolli J."/>
            <person name="Presti I."/>
            <person name="Cappelletti M."/>
            <person name="D'Ursi P."/>
            <person name="Orro A."/>
            <person name="Mezzelani A."/>
            <person name="Milanesi L."/>
        </authorList>
    </citation>
    <scope>NUCLEOTIDE SEQUENCE [LARGE SCALE GENOMIC DNA]</scope>
    <source>
        <strain evidence="2 3">R7</strain>
    </source>
</reference>
<dbReference type="GO" id="GO:0016491">
    <property type="term" value="F:oxidoreductase activity"/>
    <property type="evidence" value="ECO:0007669"/>
    <property type="project" value="InterPro"/>
</dbReference>
<dbReference type="NCBIfam" id="TIGR02118">
    <property type="entry name" value="EthD family reductase"/>
    <property type="match status" value="1"/>
</dbReference>
<dbReference type="InterPro" id="IPR009799">
    <property type="entry name" value="EthD_dom"/>
</dbReference>
<dbReference type="Gene3D" id="3.30.70.100">
    <property type="match status" value="1"/>
</dbReference>
<dbReference type="EMBL" id="CP008947">
    <property type="protein sequence ID" value="AII03448.1"/>
    <property type="molecule type" value="Genomic_DNA"/>
</dbReference>
<accession>A0A076EED7</accession>
<proteinExistence type="predicted"/>
<sequence length="101" mass="10950">MHTLMVLYGRPDDHDAFRAYYRDTHLPIARKLPGVRAIRHTVDIAAAEGPTPFAAIFEADFDSAEEMFAALASPEGAAAQADVPHFATGGVQILHFEPTST</sequence>
<evidence type="ECO:0000313" key="2">
    <source>
        <dbReference type="EMBL" id="AII03448.1"/>
    </source>
</evidence>
<dbReference type="Proteomes" id="UP000028488">
    <property type="component" value="Chromosome"/>
</dbReference>
<dbReference type="AlphaFoldDB" id="A0A076EED7"/>
<dbReference type="RefSeq" id="WP_037231804.1">
    <property type="nucleotide sequence ID" value="NZ_CP008947.1"/>
</dbReference>
<dbReference type="SMR" id="A0A076EED7"/>
<dbReference type="Pfam" id="PF07110">
    <property type="entry name" value="EthD"/>
    <property type="match status" value="1"/>
</dbReference>